<proteinExistence type="inferred from homology"/>
<keyword evidence="2" id="KW-0479">Metal-binding</keyword>
<dbReference type="SUPFAM" id="SSF102705">
    <property type="entry name" value="NIF3 (NGG1p interacting factor 3)-like"/>
    <property type="match status" value="1"/>
</dbReference>
<dbReference type="PANTHER" id="PTHR13799">
    <property type="entry name" value="NGG1 INTERACTING FACTOR 3"/>
    <property type="match status" value="1"/>
</dbReference>
<sequence length="275" mass="28062">MQASLNTATVADALGVIADAYPVELAEGWDAFGLICGDPAAPALRILLAVDPVPAVVAQAAAGSYNMIVTHHPLFLSGVTSVAADTVAGRTVHDLIRAGIALANAHTNADNAFPGVSDALAAALGVHDCVPLSPLSDPKTGLGRIGSLAEPMSLGDFANRVAADLPGTAHGVRVAGDASHRVVRVAVCGGSGDSLLSAATAAGADVYVTSDLKHHRIQDHVLAGGCAVIDVSHWASEWPWLEDLARVLRVGLPGATVDVSRIVTDPWTAHLRSMP</sequence>
<comment type="similarity">
    <text evidence="1">Belongs to the GTP cyclohydrolase I type 2/NIF3 family.</text>
</comment>
<organism evidence="3">
    <name type="scientific">freshwater metagenome</name>
    <dbReference type="NCBI Taxonomy" id="449393"/>
    <lineage>
        <taxon>unclassified sequences</taxon>
        <taxon>metagenomes</taxon>
        <taxon>ecological metagenomes</taxon>
    </lineage>
</organism>
<dbReference type="PANTHER" id="PTHR13799:SF14">
    <property type="entry name" value="GTP CYCLOHYDROLASE 1 TYPE 2 HOMOLOG"/>
    <property type="match status" value="1"/>
</dbReference>
<dbReference type="Pfam" id="PF01784">
    <property type="entry name" value="DUF34_NIF3"/>
    <property type="match status" value="1"/>
</dbReference>
<evidence type="ECO:0000256" key="2">
    <source>
        <dbReference type="ARBA" id="ARBA00022723"/>
    </source>
</evidence>
<evidence type="ECO:0000256" key="1">
    <source>
        <dbReference type="ARBA" id="ARBA00006964"/>
    </source>
</evidence>
<dbReference type="InterPro" id="IPR002678">
    <property type="entry name" value="DUF34/NIF3"/>
</dbReference>
<evidence type="ECO:0000313" key="3">
    <source>
        <dbReference type="EMBL" id="CAB4900854.1"/>
    </source>
</evidence>
<dbReference type="GO" id="GO:0005737">
    <property type="term" value="C:cytoplasm"/>
    <property type="evidence" value="ECO:0007669"/>
    <property type="project" value="TreeGrafter"/>
</dbReference>
<dbReference type="AlphaFoldDB" id="A0A6J7G2N5"/>
<dbReference type="InterPro" id="IPR036069">
    <property type="entry name" value="DUF34/NIF3_sf"/>
</dbReference>
<gene>
    <name evidence="3" type="ORF">UFOPK3610_00111</name>
</gene>
<dbReference type="Gene3D" id="3.40.1390.30">
    <property type="entry name" value="NIF3 (NGG1p interacting factor 3)-like"/>
    <property type="match status" value="2"/>
</dbReference>
<dbReference type="EMBL" id="CAFBMR010000002">
    <property type="protein sequence ID" value="CAB4900854.1"/>
    <property type="molecule type" value="Genomic_DNA"/>
</dbReference>
<dbReference type="FunFam" id="3.40.1390.30:FF:000001">
    <property type="entry name" value="GTP cyclohydrolase 1 type 2"/>
    <property type="match status" value="1"/>
</dbReference>
<protein>
    <submittedName>
        <fullName evidence="3">Unannotated protein</fullName>
    </submittedName>
</protein>
<name>A0A6J7G2N5_9ZZZZ</name>
<dbReference type="NCBIfam" id="TIGR00486">
    <property type="entry name" value="YbgI_SA1388"/>
    <property type="match status" value="1"/>
</dbReference>
<accession>A0A6J7G2N5</accession>
<dbReference type="GO" id="GO:0046872">
    <property type="term" value="F:metal ion binding"/>
    <property type="evidence" value="ECO:0007669"/>
    <property type="project" value="UniProtKB-KW"/>
</dbReference>
<reference evidence="3" key="1">
    <citation type="submission" date="2020-05" db="EMBL/GenBank/DDBJ databases">
        <authorList>
            <person name="Chiriac C."/>
            <person name="Salcher M."/>
            <person name="Ghai R."/>
            <person name="Kavagutti S V."/>
        </authorList>
    </citation>
    <scope>NUCLEOTIDE SEQUENCE</scope>
</reference>